<reference evidence="1" key="1">
    <citation type="journal article" date="2014" name="Front. Microbiol.">
        <title>High frequency of phylogenetically diverse reductive dehalogenase-homologous genes in deep subseafloor sedimentary metagenomes.</title>
        <authorList>
            <person name="Kawai M."/>
            <person name="Futagami T."/>
            <person name="Toyoda A."/>
            <person name="Takaki Y."/>
            <person name="Nishi S."/>
            <person name="Hori S."/>
            <person name="Arai W."/>
            <person name="Tsubouchi T."/>
            <person name="Morono Y."/>
            <person name="Uchiyama I."/>
            <person name="Ito T."/>
            <person name="Fujiyama A."/>
            <person name="Inagaki F."/>
            <person name="Takami H."/>
        </authorList>
    </citation>
    <scope>NUCLEOTIDE SEQUENCE</scope>
    <source>
        <strain evidence="1">Expedition CK06-06</strain>
    </source>
</reference>
<name>X1B0P5_9ZZZZ</name>
<dbReference type="EMBL" id="BART01009261">
    <property type="protein sequence ID" value="GAG65561.1"/>
    <property type="molecule type" value="Genomic_DNA"/>
</dbReference>
<evidence type="ECO:0000313" key="1">
    <source>
        <dbReference type="EMBL" id="GAG65561.1"/>
    </source>
</evidence>
<organism evidence="1">
    <name type="scientific">marine sediment metagenome</name>
    <dbReference type="NCBI Taxonomy" id="412755"/>
    <lineage>
        <taxon>unclassified sequences</taxon>
        <taxon>metagenomes</taxon>
        <taxon>ecological metagenomes</taxon>
    </lineage>
</organism>
<comment type="caution">
    <text evidence="1">The sequence shown here is derived from an EMBL/GenBank/DDBJ whole genome shotgun (WGS) entry which is preliminary data.</text>
</comment>
<sequence length="41" mass="4739">MKIEVKMIPEKNFIKNGDYQKIYWLGVLTRSGSLSIHSLVT</sequence>
<dbReference type="AlphaFoldDB" id="X1B0P5"/>
<proteinExistence type="predicted"/>
<gene>
    <name evidence="1" type="ORF">S01H4_20577</name>
</gene>
<accession>X1B0P5</accession>
<protein>
    <submittedName>
        <fullName evidence="1">Uncharacterized protein</fullName>
    </submittedName>
</protein>